<feature type="region of interest" description="Disordered" evidence="2">
    <location>
        <begin position="2743"/>
        <end position="2763"/>
    </location>
</feature>
<feature type="region of interest" description="Disordered" evidence="2">
    <location>
        <begin position="1707"/>
        <end position="1732"/>
    </location>
</feature>
<feature type="compositionally biased region" description="Polar residues" evidence="2">
    <location>
        <begin position="2506"/>
        <end position="2521"/>
    </location>
</feature>
<feature type="region of interest" description="Disordered" evidence="2">
    <location>
        <begin position="812"/>
        <end position="838"/>
    </location>
</feature>
<evidence type="ECO:0000256" key="2">
    <source>
        <dbReference type="SAM" id="MobiDB-lite"/>
    </source>
</evidence>
<feature type="region of interest" description="Disordered" evidence="2">
    <location>
        <begin position="955"/>
        <end position="1001"/>
    </location>
</feature>
<keyword evidence="1" id="KW-0175">Coiled coil</keyword>
<feature type="compositionally biased region" description="Basic and acidic residues" evidence="2">
    <location>
        <begin position="2484"/>
        <end position="2498"/>
    </location>
</feature>
<evidence type="ECO:0000313" key="4">
    <source>
        <dbReference type="EMBL" id="KHN78953.1"/>
    </source>
</evidence>
<feature type="coiled-coil region" evidence="1">
    <location>
        <begin position="1215"/>
        <end position="1249"/>
    </location>
</feature>
<feature type="coiled-coil region" evidence="1">
    <location>
        <begin position="2855"/>
        <end position="3048"/>
    </location>
</feature>
<proteinExistence type="predicted"/>
<reference evidence="4 5" key="1">
    <citation type="submission" date="2014-11" db="EMBL/GenBank/DDBJ databases">
        <title>Genetic blueprint of the zoonotic pathogen Toxocara canis.</title>
        <authorList>
            <person name="Zhu X.-Q."/>
            <person name="Korhonen P.K."/>
            <person name="Cai H."/>
            <person name="Young N.D."/>
            <person name="Nejsum P."/>
            <person name="von Samson-Himmelstjerna G."/>
            <person name="Boag P.R."/>
            <person name="Tan P."/>
            <person name="Li Q."/>
            <person name="Min J."/>
            <person name="Yang Y."/>
            <person name="Wang X."/>
            <person name="Fang X."/>
            <person name="Hall R.S."/>
            <person name="Hofmann A."/>
            <person name="Sternberg P.W."/>
            <person name="Jex A.R."/>
            <person name="Gasser R.B."/>
        </authorList>
    </citation>
    <scope>NUCLEOTIDE SEQUENCE [LARGE SCALE GENOMIC DNA]</scope>
    <source>
        <strain evidence="4">PN_DK_2014</strain>
    </source>
</reference>
<feature type="chain" id="PRO_5002095354" evidence="3">
    <location>
        <begin position="20"/>
        <end position="3147"/>
    </location>
</feature>
<protein>
    <submittedName>
        <fullName evidence="4">Uncharacterized protein</fullName>
    </submittedName>
</protein>
<feature type="coiled-coil region" evidence="1">
    <location>
        <begin position="2786"/>
        <end position="2813"/>
    </location>
</feature>
<feature type="coiled-coil region" evidence="1">
    <location>
        <begin position="872"/>
        <end position="924"/>
    </location>
</feature>
<evidence type="ECO:0000256" key="1">
    <source>
        <dbReference type="SAM" id="Coils"/>
    </source>
</evidence>
<feature type="region of interest" description="Disordered" evidence="2">
    <location>
        <begin position="1109"/>
        <end position="1147"/>
    </location>
</feature>
<evidence type="ECO:0000313" key="5">
    <source>
        <dbReference type="Proteomes" id="UP000031036"/>
    </source>
</evidence>
<feature type="coiled-coil region" evidence="1">
    <location>
        <begin position="1647"/>
        <end position="1702"/>
    </location>
</feature>
<feature type="coiled-coil region" evidence="1">
    <location>
        <begin position="2559"/>
        <end position="2586"/>
    </location>
</feature>
<dbReference type="EMBL" id="JPKZ01001964">
    <property type="protein sequence ID" value="KHN78953.1"/>
    <property type="molecule type" value="Genomic_DNA"/>
</dbReference>
<dbReference type="PANTHER" id="PTHR23159">
    <property type="entry name" value="CENTROSOMAL PROTEIN 2"/>
    <property type="match status" value="1"/>
</dbReference>
<feature type="region of interest" description="Disordered" evidence="2">
    <location>
        <begin position="107"/>
        <end position="138"/>
    </location>
</feature>
<dbReference type="STRING" id="6265.A0A0B2VBS2"/>
<feature type="compositionally biased region" description="Basic and acidic residues" evidence="2">
    <location>
        <begin position="1913"/>
        <end position="1927"/>
    </location>
</feature>
<feature type="coiled-coil region" evidence="1">
    <location>
        <begin position="2026"/>
        <end position="2186"/>
    </location>
</feature>
<feature type="region of interest" description="Disordered" evidence="2">
    <location>
        <begin position="64"/>
        <end position="92"/>
    </location>
</feature>
<feature type="signal peptide" evidence="3">
    <location>
        <begin position="1"/>
        <end position="19"/>
    </location>
</feature>
<feature type="region of interest" description="Disordered" evidence="2">
    <location>
        <begin position="2484"/>
        <end position="2521"/>
    </location>
</feature>
<gene>
    <name evidence="4" type="ORF">Tcan_09037</name>
</gene>
<dbReference type="Proteomes" id="UP000031036">
    <property type="component" value="Unassembled WGS sequence"/>
</dbReference>
<feature type="compositionally biased region" description="Basic and acidic residues" evidence="2">
    <location>
        <begin position="961"/>
        <end position="988"/>
    </location>
</feature>
<keyword evidence="5" id="KW-1185">Reference proteome</keyword>
<feature type="coiled-coil region" evidence="1">
    <location>
        <begin position="233"/>
        <end position="613"/>
    </location>
</feature>
<evidence type="ECO:0000256" key="3">
    <source>
        <dbReference type="SAM" id="SignalP"/>
    </source>
</evidence>
<accession>A0A0B2VBS2</accession>
<feature type="coiled-coil region" evidence="1">
    <location>
        <begin position="1808"/>
        <end position="1835"/>
    </location>
</feature>
<feature type="coiled-coil region" evidence="1">
    <location>
        <begin position="2222"/>
        <end position="2301"/>
    </location>
</feature>
<feature type="compositionally biased region" description="Polar residues" evidence="2">
    <location>
        <begin position="1707"/>
        <end position="1721"/>
    </location>
</feature>
<sequence length="3147" mass="355668">MLVNSLALLFSHFAMFAHRHDTPCIADERLRIKALCAKIRSLEEENVGIVARLEEAEATLRKVQKGNAEKRETTDVAQLNSSDDEGISGRKQQNPLIETLAVSLQENESRSRKYGSLESADEGQGVEKELRQQAADSRKIVDSRNEELIEARDEIGCLKRELEEAHDRIQHMECANFELERELKEARTSASLAEDTAKQASERLVVLAGAEEHLFAGQQHNVEELLQTSLETTNSLRHQLAEMESEMALVKEELNTRTAELNAAKEEARESRNALDCAKLATYEVEADDEGVQALKQQLTEVESEMALVKAELNTRNEELNVAKEEARESRNELERAKLTISAMEDVEEEARALKQQLVKMESEMALVTDELSTREEELSAAKEEARRSQYELERAKLTISEMEAVDEKAQALKQQLIILALLKPPLFDLTEMESEMALVKAELNTRNEELSAAKEEARESRSELERAKLTISAMEDVEEEAQALKQELVKMESEMALVMDELNTREEELSAAKEEARRSQYELERAKLTISEMEAVEEEAQALKQQLAEMESEMANVKDELNTRKEELSAAKEETRRSRNELEHAKLAMSEMEAVDREVQALKQQLDKEKASLATEWTEVRSMLVNKEREIPLTSSRQLFLPTHRTEELSRRLEELESAVAQLNASVKPQTNRLVSTDDERGKQNLAKLKEGMETVCDEERLHVRKLNTVGEGRSAANVGPVEFEEELEKRYEASLANADCAIVGMLSLNKLAAQTNGEKQLSLAQPIQRVNTEAQNAETSVQDERECAALLSGIEAAIRAMNEARRVVENLEQEKSEPEERQQVEDSESAHMMEDESSLAATADDLCTIALNDEGQNSPSVEEDCGLETVEELKREIESLRALLSEDAARAEMELQKMREAIKTLETEKLDLRQQIVLLTARMADDDECSVNNDAACVSYSTSANTLELHGKLPSHGNDTSELHHSLESRLVGESESEERTNRQEQIEGNSSEVANVEGNQMLSTVALLESDRSEQYGRLTDAKLEEEVRHSIEEQNALLREHITENWCMQENLFEDVGHLMVLNNELETAVEALKGELWSLNGQLKASLADREELSEKLCEMARLRENEREEARERERELEDQKEMAERSQRQAALAENESNRRLAEWQEKSAEMEARREEVEAAYALLTTYYQQLQEAYSTLYARFCIAKADATTEMHAEGEQPDEHHPQLSKAKLEIESLREELEARQEELGKAKSQLEQLRALAITELSSLRKLVLQIRGEEITRLKNAIVESISETANELREIYEHAIEILSNADRIRDAERAESICAMRELVEEIFKKSEREIAVINDVSLTSAVQMAKEELCEKQRVVEETRKALAEQRMACRALECKLQEAEAEREVNNYTHELEQLLETTQISLSRHIDKCQRLQERVDLLERSEEGQRNANEAVGGVCSERTAVVSGNNWNTEGDMVSLVGCAQYTPLPATSHLQMAILAARLTTKRADNDALFRCNAELAHTNVRLQNEVDQLRAQLDELSTASLSSDRPAEHTEPSQIAQVVSDVGSGVIDWGGGEQEALGDWEWGGLGEKEIGKSEDESAFTSERSAKLSEIVEAEGLNTCLEIAQTVETMKTVRPFGTEATGRTQIETGCNQQSGIPETRFEDMERHANSLLAEKENLLAAKESLCDEVNKLSVRLNEMEKMYAEERERRVQLEVQLNSRASIEASQPSSNSMKQPSLEGSEENGWGWGEQVEINELVRSPYVDSDIECDRLNKIITHLQGELCVAQQSFEKMTERHLESEHSQRKMQEEFDRERTEFMARMNYSEQMVKDLKDELENASKQILFAHQANARICELKEENARLQKGETSLRRLLEGLEKKLGDSEDYGLNMEEKNEKLEATVAELQLELANAVKNLDETAANLQQADRSKEQETAEERRETHESLVIVEKLREEVAALKHERKELTEKLLQAGTKQAEEVEEQSKGHENELCSLRERYESNQRELMKKITMLETDSMKMTVEINRLNEKLLEGESKAAKVDELLMKLSEYERTVVEKSEELILSRRENETLNSEMQLLKEDISQRTAKLNELNSEVESANKVVEHLQNELRQTKRQNELLQDSECRLMESADQNERRVGEVEAENDRLVIELKNMETKLSAALTKEGERCVLIEELEARISEAENKLTNTRHELEEREALLATRIQSSYESRMVQTTFTPNEAPLPDAESATAAVCASSNEDVDNLKARLRFLEEKQRDSEFTAIQNEQLLSKIDALEQDYKKLSAEKTLLLKRIKIMKAKLDAYKEEAETHSMRADSSLFLLGSEASKLRRTSAEPLCDEAHLSSVESTVCDISLTSATNPPSQQNQQEMMRRGVKENDVDLDETIRQLQTTKEAFAIELERLDGLRSACEGCKVQVGASIQALLVANGHDVTDKRPTYCLQPESHEARLEDGKRAVLQKNSTQEEFSCQEYIGSAEIEIGLEAECCEDRTDLQSRKSSELEGVSKPRADGLLKASENDGAQTGSKDSETTPSNLVDVTDDVFQVVDTNQCNGVQLFECRGKRTWDELCKLGVKLLMNLKQLNEELERALNSNVKVSKLFQAECSQCKALIESKRAHVQESEHHERLRRLPVEGNEQDINMCEHEQSIKHLTANCERIQEEDVELAACTKQLWTTGDKRRAEVGLIDEQLLRTNEENSAMCVQSGVQIINSNEIGPTLHALISGSLCINYDEIDVGANSQVECIAEQSLERENLKPSEQSLTVVEGPSKQEAESLELNRQTTQDLQLKLCKVEEENIRLKAQLKDARAAQIRVSKLEAENIELEGRWDVLRSEADDMELENVELRSSLGEMRRMKRQAEDIATEVLGLRANLEAAQATEARMKELEADNAQLRISLEGENVLKNRLHEVEISNEHLEATMRELQAKLEAAEAVKARVKELEADNAQLKISLEGENVLNDRLRELEVDNEHLKRNLANLNVSNNVVEAEVGDLKEKLAEAQVRVKDLEAEIIEHHEKSAKIKETLRDKNAEIVQLRATMRLVKRAEIGMQKLQSENLVLKKRLGAEINELFDSDSGQRKNLGDYGVKLPTTTKEGAMVGGLRSAEEGIGDEGSQTNGWDLGGLENHIDQRTPPATSGMLDSELVGVLERVILDCTSSFAFK</sequence>
<comment type="caution">
    <text evidence="4">The sequence shown here is derived from an EMBL/GenBank/DDBJ whole genome shotgun (WGS) entry which is preliminary data.</text>
</comment>
<organism evidence="4 5">
    <name type="scientific">Toxocara canis</name>
    <name type="common">Canine roundworm</name>
    <dbReference type="NCBI Taxonomy" id="6265"/>
    <lineage>
        <taxon>Eukaryota</taxon>
        <taxon>Metazoa</taxon>
        <taxon>Ecdysozoa</taxon>
        <taxon>Nematoda</taxon>
        <taxon>Chromadorea</taxon>
        <taxon>Rhabditida</taxon>
        <taxon>Spirurina</taxon>
        <taxon>Ascaridomorpha</taxon>
        <taxon>Ascaridoidea</taxon>
        <taxon>Toxocaridae</taxon>
        <taxon>Toxocara</taxon>
    </lineage>
</organism>
<feature type="compositionally biased region" description="Basic and acidic residues" evidence="2">
    <location>
        <begin position="1109"/>
        <end position="1134"/>
    </location>
</feature>
<feature type="coiled-coil region" evidence="1">
    <location>
        <begin position="1499"/>
        <end position="1526"/>
    </location>
</feature>
<name>A0A0B2VBS2_TOXCA</name>
<feature type="compositionally biased region" description="Basic and acidic residues" evidence="2">
    <location>
        <begin position="812"/>
        <end position="836"/>
    </location>
</feature>
<dbReference type="OrthoDB" id="5848316at2759"/>
<feature type="coiled-coil region" evidence="1">
    <location>
        <begin position="1357"/>
        <end position="1432"/>
    </location>
</feature>
<feature type="coiled-coil region" evidence="1">
    <location>
        <begin position="141"/>
        <end position="203"/>
    </location>
</feature>
<feature type="compositionally biased region" description="Polar residues" evidence="2">
    <location>
        <begin position="989"/>
        <end position="1001"/>
    </location>
</feature>
<keyword evidence="3" id="KW-0732">Signal</keyword>
<feature type="region of interest" description="Disordered" evidence="2">
    <location>
        <begin position="1908"/>
        <end position="1927"/>
    </location>
</feature>
<dbReference type="PANTHER" id="PTHR23159:SF60">
    <property type="entry name" value="SPINDLE ASSEMBLY ABNORMAL PROTEIN 4"/>
    <property type="match status" value="1"/>
</dbReference>
<feature type="compositionally biased region" description="Basic and acidic residues" evidence="2">
    <location>
        <begin position="125"/>
        <end position="138"/>
    </location>
</feature>